<dbReference type="PANTHER" id="PTHR23285:SF7">
    <property type="entry name" value="LD09246P1"/>
    <property type="match status" value="1"/>
</dbReference>
<dbReference type="PANTHER" id="PTHR23285">
    <property type="entry name" value="RING FINGER AND KH DOMAIN CONTAINING PROTEIN 1"/>
    <property type="match status" value="1"/>
</dbReference>
<gene>
    <name evidence="2" type="primary">LOC113795870</name>
</gene>
<dbReference type="RefSeq" id="XP_027201901.1">
    <property type="nucleotide sequence ID" value="XM_027346100.1"/>
</dbReference>
<dbReference type="InterPro" id="IPR036612">
    <property type="entry name" value="KH_dom_type_1_sf"/>
</dbReference>
<accession>A0A6P6YAC0</accession>
<keyword evidence="1" id="KW-1185">Reference proteome</keyword>
<dbReference type="Proteomes" id="UP000515146">
    <property type="component" value="Unplaced"/>
</dbReference>
<protein>
    <submittedName>
        <fullName evidence="2">RNA-binding protein MEX3A-like</fullName>
    </submittedName>
</protein>
<dbReference type="InterPro" id="IPR047227">
    <property type="entry name" value="MEX3"/>
</dbReference>
<reference evidence="2" key="1">
    <citation type="submission" date="2025-08" db="UniProtKB">
        <authorList>
            <consortium name="RefSeq"/>
        </authorList>
    </citation>
    <scope>IDENTIFICATION</scope>
    <source>
        <strain evidence="2">Airmid</strain>
    </source>
</reference>
<name>A0A6P6YAC0_DERPT</name>
<dbReference type="KEGG" id="dpte:113795870"/>
<dbReference type="SUPFAM" id="SSF54791">
    <property type="entry name" value="Eukaryotic type KH-domain (KH-domain type I)"/>
    <property type="match status" value="2"/>
</dbReference>
<proteinExistence type="predicted"/>
<sequence length="288" mass="32486">MDFRNIWADNASDTLSITSELTTSSLSLFSSNYHHYQYNNDDFNNFEINSFGRTTTPTTTESALSSSPPLTELNSDTQSLCSNSNRYDGDGRHPSTSTSTSTAPTTSDRRQKIYCETVSVANSGHVAQIVGKNGCKIKHLRAKYGTYIHTPAANEEPVFIIRGPKDKVMAVKQEIIRADNHFAEIKQARNVKIMQKIDSNDAASIRLFIPDKYIGLVVGRNGWFVKDLQSTYNIYIETPKFDLCNYFQLYGSRVHCNMVIHSIYDCLCTKTGINFSKKIDSNDIYFDE</sequence>
<dbReference type="GO" id="GO:0010468">
    <property type="term" value="P:regulation of gene expression"/>
    <property type="evidence" value="ECO:0007669"/>
    <property type="project" value="UniProtKB-ARBA"/>
</dbReference>
<dbReference type="AlphaFoldDB" id="A0A6P6YAC0"/>
<dbReference type="PROSITE" id="PS50084">
    <property type="entry name" value="KH_TYPE_1"/>
    <property type="match status" value="2"/>
</dbReference>
<dbReference type="InterPro" id="IPR004087">
    <property type="entry name" value="KH_dom"/>
</dbReference>
<dbReference type="SMART" id="SM00322">
    <property type="entry name" value="KH"/>
    <property type="match status" value="2"/>
</dbReference>
<dbReference type="Pfam" id="PF00013">
    <property type="entry name" value="KH_1"/>
    <property type="match status" value="1"/>
</dbReference>
<organism evidence="1 2">
    <name type="scientific">Dermatophagoides pteronyssinus</name>
    <name type="common">European house dust mite</name>
    <dbReference type="NCBI Taxonomy" id="6956"/>
    <lineage>
        <taxon>Eukaryota</taxon>
        <taxon>Metazoa</taxon>
        <taxon>Ecdysozoa</taxon>
        <taxon>Arthropoda</taxon>
        <taxon>Chelicerata</taxon>
        <taxon>Arachnida</taxon>
        <taxon>Acari</taxon>
        <taxon>Acariformes</taxon>
        <taxon>Sarcoptiformes</taxon>
        <taxon>Astigmata</taxon>
        <taxon>Psoroptidia</taxon>
        <taxon>Analgoidea</taxon>
        <taxon>Pyroglyphidae</taxon>
        <taxon>Dermatophagoidinae</taxon>
        <taxon>Dermatophagoides</taxon>
    </lineage>
</organism>
<dbReference type="OrthoDB" id="427410at2759"/>
<dbReference type="Gene3D" id="3.30.1370.10">
    <property type="entry name" value="K Homology domain, type 1"/>
    <property type="match status" value="1"/>
</dbReference>
<evidence type="ECO:0000313" key="2">
    <source>
        <dbReference type="RefSeq" id="XP_027201901.1"/>
    </source>
</evidence>
<dbReference type="GO" id="GO:0003723">
    <property type="term" value="F:RNA binding"/>
    <property type="evidence" value="ECO:0007669"/>
    <property type="project" value="UniProtKB-UniRule"/>
</dbReference>
<dbReference type="InterPro" id="IPR004088">
    <property type="entry name" value="KH_dom_type_1"/>
</dbReference>
<dbReference type="InParanoid" id="A0A6P6YAC0"/>
<dbReference type="GeneID" id="113795870"/>
<evidence type="ECO:0000313" key="1">
    <source>
        <dbReference type="Proteomes" id="UP000515146"/>
    </source>
</evidence>